<comment type="caution">
    <text evidence="1">The sequence shown here is derived from an EMBL/GenBank/DDBJ whole genome shotgun (WGS) entry which is preliminary data.</text>
</comment>
<proteinExistence type="predicted"/>
<reference evidence="1" key="1">
    <citation type="submission" date="2021-06" db="EMBL/GenBank/DDBJ databases">
        <authorList>
            <person name="Kallberg Y."/>
            <person name="Tangrot J."/>
            <person name="Rosling A."/>
        </authorList>
    </citation>
    <scope>NUCLEOTIDE SEQUENCE</scope>
    <source>
        <strain evidence="1">CL356</strain>
    </source>
</reference>
<protein>
    <submittedName>
        <fullName evidence="1">3149_t:CDS:1</fullName>
    </submittedName>
</protein>
<evidence type="ECO:0000313" key="1">
    <source>
        <dbReference type="EMBL" id="CAG8649404.1"/>
    </source>
</evidence>
<dbReference type="EMBL" id="CAJVPT010020615">
    <property type="protein sequence ID" value="CAG8649404.1"/>
    <property type="molecule type" value="Genomic_DNA"/>
</dbReference>
<gene>
    <name evidence="1" type="ORF">ACOLOM_LOCUS8200</name>
</gene>
<sequence length="408" mass="45503">STTVDSKSIQVFKEEAFKAFILHDFETAVEKFSEASELMQVGQFYGTESEEYAEALYNYGHALLENFRTQSTALGPQAIPQEPTTEIPVETSQVSSSNFVFEGDSDSEEHLDNGNEIVDQVETTTTMESSEEQTDDLSLAWEVLEYSRDIYSQISSESAKRNLGEVYIKLGDVSLENEKFDQAAIDYREGLIIKKETLSEDNRQIAEAYPYSLALESIPDANNQDEAIKHVQEAIGVLQKRKEILQNRLSEYQESFGKGKKVATTEDPAVAIDKEMKDIDELLVDMNSKVEDIKASINQEQKSLNPSELALEEYVKSMSSSALSELASEAIKASSTNDIKQVNDVTSLIKRKGASNSDEVTDSATDMIVDSNVSDQIQQNEKKRKAEVKSEGDEGSEDNMNKKVRQVP</sequence>
<accession>A0ACA9NED1</accession>
<name>A0ACA9NED1_9GLOM</name>
<feature type="non-terminal residue" evidence="1">
    <location>
        <position position="1"/>
    </location>
</feature>
<keyword evidence="2" id="KW-1185">Reference proteome</keyword>
<organism evidence="1 2">
    <name type="scientific">Acaulospora colombiana</name>
    <dbReference type="NCBI Taxonomy" id="27376"/>
    <lineage>
        <taxon>Eukaryota</taxon>
        <taxon>Fungi</taxon>
        <taxon>Fungi incertae sedis</taxon>
        <taxon>Mucoromycota</taxon>
        <taxon>Glomeromycotina</taxon>
        <taxon>Glomeromycetes</taxon>
        <taxon>Diversisporales</taxon>
        <taxon>Acaulosporaceae</taxon>
        <taxon>Acaulospora</taxon>
    </lineage>
</organism>
<evidence type="ECO:0000313" key="2">
    <source>
        <dbReference type="Proteomes" id="UP000789525"/>
    </source>
</evidence>
<dbReference type="Proteomes" id="UP000789525">
    <property type="component" value="Unassembled WGS sequence"/>
</dbReference>